<feature type="transmembrane region" description="Helical" evidence="9">
    <location>
        <begin position="167"/>
        <end position="187"/>
    </location>
</feature>
<dbReference type="Pfam" id="PF07549">
    <property type="entry name" value="Sec_GG"/>
    <property type="match status" value="1"/>
</dbReference>
<dbReference type="PANTHER" id="PTHR30081">
    <property type="entry name" value="PROTEIN-EXPORT MEMBRANE PROTEIN SEC"/>
    <property type="match status" value="1"/>
</dbReference>
<evidence type="ECO:0000259" key="10">
    <source>
        <dbReference type="Pfam" id="PF02355"/>
    </source>
</evidence>
<comment type="caution">
    <text evidence="11">The sequence shown here is derived from an EMBL/GenBank/DDBJ whole genome shotgun (WGS) entry which is preliminary data.</text>
</comment>
<dbReference type="NCBIfam" id="TIGR00966">
    <property type="entry name" value="transloc_SecF"/>
    <property type="match status" value="1"/>
</dbReference>
<keyword evidence="2 9" id="KW-0813">Transport</keyword>
<dbReference type="EMBL" id="JBHUEE010000008">
    <property type="protein sequence ID" value="MFD1719159.1"/>
    <property type="molecule type" value="Genomic_DNA"/>
</dbReference>
<evidence type="ECO:0000256" key="4">
    <source>
        <dbReference type="ARBA" id="ARBA00022692"/>
    </source>
</evidence>
<comment type="similarity">
    <text evidence="9">Belongs to the SecD/SecF family. SecF subfamily.</text>
</comment>
<evidence type="ECO:0000256" key="5">
    <source>
        <dbReference type="ARBA" id="ARBA00022927"/>
    </source>
</evidence>
<organism evidence="11 12">
    <name type="scientific">Georgenia deserti</name>
    <dbReference type="NCBI Taxonomy" id="2093781"/>
    <lineage>
        <taxon>Bacteria</taxon>
        <taxon>Bacillati</taxon>
        <taxon>Actinomycetota</taxon>
        <taxon>Actinomycetes</taxon>
        <taxon>Micrococcales</taxon>
        <taxon>Bogoriellaceae</taxon>
        <taxon>Georgenia</taxon>
    </lineage>
</organism>
<dbReference type="Pfam" id="PF02355">
    <property type="entry name" value="SecD_SecF_C"/>
    <property type="match status" value="1"/>
</dbReference>
<feature type="domain" description="Protein export membrane protein SecD/SecF C-terminal" evidence="10">
    <location>
        <begin position="115"/>
        <end position="305"/>
    </location>
</feature>
<feature type="transmembrane region" description="Helical" evidence="9">
    <location>
        <begin position="252"/>
        <end position="271"/>
    </location>
</feature>
<evidence type="ECO:0000256" key="9">
    <source>
        <dbReference type="HAMAP-Rule" id="MF_01464"/>
    </source>
</evidence>
<protein>
    <recommendedName>
        <fullName evidence="9">Protein-export membrane protein SecF</fullName>
    </recommendedName>
</protein>
<evidence type="ECO:0000256" key="3">
    <source>
        <dbReference type="ARBA" id="ARBA00022475"/>
    </source>
</evidence>
<dbReference type="SUPFAM" id="SSF82866">
    <property type="entry name" value="Multidrug efflux transporter AcrB transmembrane domain"/>
    <property type="match status" value="1"/>
</dbReference>
<keyword evidence="12" id="KW-1185">Reference proteome</keyword>
<dbReference type="InterPro" id="IPR048634">
    <property type="entry name" value="SecD_SecF_C"/>
</dbReference>
<feature type="transmembrane region" description="Helical" evidence="9">
    <location>
        <begin position="141"/>
        <end position="160"/>
    </location>
</feature>
<evidence type="ECO:0000313" key="12">
    <source>
        <dbReference type="Proteomes" id="UP001597277"/>
    </source>
</evidence>
<evidence type="ECO:0000256" key="7">
    <source>
        <dbReference type="ARBA" id="ARBA00023010"/>
    </source>
</evidence>
<dbReference type="RefSeq" id="WP_388008872.1">
    <property type="nucleotide sequence ID" value="NZ_JBHUEE010000008.1"/>
</dbReference>
<dbReference type="PANTHER" id="PTHR30081:SF8">
    <property type="entry name" value="PROTEIN TRANSLOCASE SUBUNIT SECF"/>
    <property type="match status" value="1"/>
</dbReference>
<dbReference type="HAMAP" id="MF_01464_B">
    <property type="entry name" value="SecF_B"/>
    <property type="match status" value="1"/>
</dbReference>
<gene>
    <name evidence="9 11" type="primary">secF</name>
    <name evidence="11" type="ORF">ACFSE6_15055</name>
</gene>
<keyword evidence="3 9" id="KW-1003">Cell membrane</keyword>
<dbReference type="InterPro" id="IPR022813">
    <property type="entry name" value="SecD/SecF_arch_bac"/>
</dbReference>
<reference evidence="12" key="1">
    <citation type="journal article" date="2019" name="Int. J. Syst. Evol. Microbiol.">
        <title>The Global Catalogue of Microorganisms (GCM) 10K type strain sequencing project: providing services to taxonomists for standard genome sequencing and annotation.</title>
        <authorList>
            <consortium name="The Broad Institute Genomics Platform"/>
            <consortium name="The Broad Institute Genome Sequencing Center for Infectious Disease"/>
            <person name="Wu L."/>
            <person name="Ma J."/>
        </authorList>
    </citation>
    <scope>NUCLEOTIDE SEQUENCE [LARGE SCALE GENOMIC DNA]</scope>
    <source>
        <strain evidence="12">JCM 17130</strain>
    </source>
</reference>
<keyword evidence="8 9" id="KW-0472">Membrane</keyword>
<dbReference type="Gene3D" id="1.20.1640.10">
    <property type="entry name" value="Multidrug efflux transporter AcrB transmembrane domain"/>
    <property type="match status" value="1"/>
</dbReference>
<comment type="subcellular location">
    <subcellularLocation>
        <location evidence="1 9">Cell membrane</location>
        <topology evidence="1 9">Multi-pass membrane protein</topology>
    </subcellularLocation>
</comment>
<sequence length="368" mass="39462">MVSFRRWGNELYTGRRSYDIVGKRRRWFVAAAILVLASLLVLGTRGINAGIEFRGGSQFTVSGAASTAEQPAYDAVAELGGEPPRVSTVGDDTVRVQTEELSDVETRELRQSLAEAYDVPAEDVASSFIGPVWGQDVTVQALISLVVFLALISIILIIYFRTWTMAVGALGALLHDVVLTAGIYAAVGFEVTPASVIGLLTILGYSLYDTVVVFDKVRENNQHLFTQEARTYSEGANLAINQTMVRSINTSVTGLLPVGSILFVGSFLLGAGTLRDISLALFVGMAVSTLSSIFLAAPIEAALRERNEKIAKHTATVLGKRERRRKADAAAGEDVDVTASTADLTGVGIVAGRHLGHAAQPRRKKGRR</sequence>
<keyword evidence="4 9" id="KW-0812">Transmembrane</keyword>
<dbReference type="PRINTS" id="PR01755">
    <property type="entry name" value="SECFTRNLCASE"/>
</dbReference>
<dbReference type="Proteomes" id="UP001597277">
    <property type="component" value="Unassembled WGS sequence"/>
</dbReference>
<feature type="transmembrane region" description="Helical" evidence="9">
    <location>
        <begin position="193"/>
        <end position="214"/>
    </location>
</feature>
<accession>A0ABW4LAH2</accession>
<keyword evidence="5 9" id="KW-0653">Protein transport</keyword>
<proteinExistence type="inferred from homology"/>
<dbReference type="InterPro" id="IPR022646">
    <property type="entry name" value="SecD/SecF_CS"/>
</dbReference>
<evidence type="ECO:0000313" key="11">
    <source>
        <dbReference type="EMBL" id="MFD1719159.1"/>
    </source>
</evidence>
<keyword evidence="6 9" id="KW-1133">Transmembrane helix</keyword>
<evidence type="ECO:0000256" key="6">
    <source>
        <dbReference type="ARBA" id="ARBA00022989"/>
    </source>
</evidence>
<evidence type="ECO:0000256" key="2">
    <source>
        <dbReference type="ARBA" id="ARBA00022448"/>
    </source>
</evidence>
<name>A0ABW4LAH2_9MICO</name>
<keyword evidence="7 9" id="KW-0811">Translocation</keyword>
<feature type="transmembrane region" description="Helical" evidence="9">
    <location>
        <begin position="27"/>
        <end position="47"/>
    </location>
</feature>
<dbReference type="InterPro" id="IPR022645">
    <property type="entry name" value="SecD/SecF_bac"/>
</dbReference>
<feature type="transmembrane region" description="Helical" evidence="9">
    <location>
        <begin position="277"/>
        <end position="299"/>
    </location>
</feature>
<comment type="subunit">
    <text evidence="9">Forms a complex with SecD. Part of the essential Sec protein translocation apparatus which comprises SecA, SecYEG and auxiliary proteins SecDF. Other proteins may also be involved.</text>
</comment>
<comment type="function">
    <text evidence="9">Part of the Sec protein translocase complex. Interacts with the SecYEG preprotein conducting channel. SecDF uses the proton motive force (PMF) to complete protein translocation after the ATP-dependent function of SecA.</text>
</comment>
<dbReference type="InterPro" id="IPR005665">
    <property type="entry name" value="SecF_bac"/>
</dbReference>
<evidence type="ECO:0000256" key="1">
    <source>
        <dbReference type="ARBA" id="ARBA00004651"/>
    </source>
</evidence>
<evidence type="ECO:0000256" key="8">
    <source>
        <dbReference type="ARBA" id="ARBA00023136"/>
    </source>
</evidence>